<dbReference type="SUPFAM" id="SSF56219">
    <property type="entry name" value="DNase I-like"/>
    <property type="match status" value="1"/>
</dbReference>
<accession>A0ABV1K9M0</accession>
<keyword evidence="4" id="KW-0378">Hydrolase</keyword>
<dbReference type="InterPro" id="IPR036691">
    <property type="entry name" value="Endo/exonu/phosph_ase_sf"/>
</dbReference>
<evidence type="ECO:0000313" key="5">
    <source>
        <dbReference type="Proteomes" id="UP001494902"/>
    </source>
</evidence>
<evidence type="ECO:0000259" key="3">
    <source>
        <dbReference type="Pfam" id="PF03372"/>
    </source>
</evidence>
<feature type="signal peptide" evidence="2">
    <location>
        <begin position="1"/>
        <end position="20"/>
    </location>
</feature>
<dbReference type="RefSeq" id="WP_349298236.1">
    <property type="nucleotide sequence ID" value="NZ_JBEDNQ010000004.1"/>
</dbReference>
<reference evidence="4 5" key="1">
    <citation type="submission" date="2024-03" db="EMBL/GenBank/DDBJ databases">
        <title>Draft genome sequence of Pseudonocardia nematodicida JCM 31783.</title>
        <authorList>
            <person name="Butdee W."/>
            <person name="Duangmal K."/>
        </authorList>
    </citation>
    <scope>NUCLEOTIDE SEQUENCE [LARGE SCALE GENOMIC DNA]</scope>
    <source>
        <strain evidence="4 5">JCM 31783</strain>
    </source>
</reference>
<dbReference type="EMBL" id="JBEDNQ010000004">
    <property type="protein sequence ID" value="MEQ3551170.1"/>
    <property type="molecule type" value="Genomic_DNA"/>
</dbReference>
<protein>
    <submittedName>
        <fullName evidence="4">Endonuclease/exonuclease/phosphatase family protein</fullName>
    </submittedName>
</protein>
<evidence type="ECO:0000256" key="2">
    <source>
        <dbReference type="SAM" id="SignalP"/>
    </source>
</evidence>
<feature type="chain" id="PRO_5046356930" evidence="2">
    <location>
        <begin position="21"/>
        <end position="375"/>
    </location>
</feature>
<dbReference type="GO" id="GO:0004519">
    <property type="term" value="F:endonuclease activity"/>
    <property type="evidence" value="ECO:0007669"/>
    <property type="project" value="UniProtKB-KW"/>
</dbReference>
<dbReference type="Gene3D" id="3.60.10.10">
    <property type="entry name" value="Endonuclease/exonuclease/phosphatase"/>
    <property type="match status" value="1"/>
</dbReference>
<dbReference type="Pfam" id="PF03372">
    <property type="entry name" value="Exo_endo_phos"/>
    <property type="match status" value="1"/>
</dbReference>
<sequence>MRSRLLPAVLVAALVPSVLGAGSAEPSPEVRVATFNASLNRAAEGELLADLSTPDDPQARLVADTIQEVRPDVLLVNEFDHDPATVEKFRDNYLATGANPIDYPYAFVAPSNTGVPSGFDLNGDGVVGGPDDALGFGEFPGQYGMLVLSRFPLGEARTFQNFPWKDLPGNRIPPGFYDPAALEVLPLSSKSHWDVPVEVGSETVHLLASHPTPPAFDGPEQRNKRRNADEILFWRHYVTPGPLAEALVDDDGVPGGLADDAPFVIVGDLNSDPFDGDSFPGAADQILTAPRVIDPEPRSTGGVENANPDHAGDPALDTADFADPVPGNLRVDYALPSEPMEVRGSGVFWPESGDPLARLNEASDHRLTWVDLRVR</sequence>
<proteinExistence type="predicted"/>
<keyword evidence="2" id="KW-0732">Signal</keyword>
<comment type="caution">
    <text evidence="4">The sequence shown here is derived from an EMBL/GenBank/DDBJ whole genome shotgun (WGS) entry which is preliminary data.</text>
</comment>
<evidence type="ECO:0000313" key="4">
    <source>
        <dbReference type="EMBL" id="MEQ3551170.1"/>
    </source>
</evidence>
<keyword evidence="4" id="KW-0540">Nuclease</keyword>
<keyword evidence="4" id="KW-0255">Endonuclease</keyword>
<evidence type="ECO:0000256" key="1">
    <source>
        <dbReference type="SAM" id="MobiDB-lite"/>
    </source>
</evidence>
<feature type="region of interest" description="Disordered" evidence="1">
    <location>
        <begin position="293"/>
        <end position="323"/>
    </location>
</feature>
<dbReference type="Proteomes" id="UP001494902">
    <property type="component" value="Unassembled WGS sequence"/>
</dbReference>
<organism evidence="4 5">
    <name type="scientific">Pseudonocardia nematodicida</name>
    <dbReference type="NCBI Taxonomy" id="1206997"/>
    <lineage>
        <taxon>Bacteria</taxon>
        <taxon>Bacillati</taxon>
        <taxon>Actinomycetota</taxon>
        <taxon>Actinomycetes</taxon>
        <taxon>Pseudonocardiales</taxon>
        <taxon>Pseudonocardiaceae</taxon>
        <taxon>Pseudonocardia</taxon>
    </lineage>
</organism>
<gene>
    <name evidence="4" type="ORF">WIS52_11880</name>
</gene>
<keyword evidence="5" id="KW-1185">Reference proteome</keyword>
<feature type="domain" description="Endonuclease/exonuclease/phosphatase" evidence="3">
    <location>
        <begin position="34"/>
        <end position="365"/>
    </location>
</feature>
<dbReference type="InterPro" id="IPR005135">
    <property type="entry name" value="Endo/exonuclease/phosphatase"/>
</dbReference>
<name>A0ABV1K9M0_9PSEU</name>